<dbReference type="InterPro" id="IPR000209">
    <property type="entry name" value="Peptidase_S8/S53_dom"/>
</dbReference>
<dbReference type="SUPFAM" id="SSF52743">
    <property type="entry name" value="Subtilisin-like"/>
    <property type="match status" value="1"/>
</dbReference>
<dbReference type="GO" id="GO:0006508">
    <property type="term" value="P:proteolysis"/>
    <property type="evidence" value="ECO:0007669"/>
    <property type="project" value="UniProtKB-KW"/>
</dbReference>
<keyword evidence="2" id="KW-0732">Signal</keyword>
<evidence type="ECO:0000256" key="2">
    <source>
        <dbReference type="ARBA" id="ARBA00022729"/>
    </source>
</evidence>
<comment type="caution">
    <text evidence="3">Lacks conserved residue(s) required for the propagation of feature annotation.</text>
</comment>
<evidence type="ECO:0000313" key="6">
    <source>
        <dbReference type="Proteomes" id="UP000283530"/>
    </source>
</evidence>
<gene>
    <name evidence="5" type="ORF">CKAN_00770200</name>
</gene>
<feature type="domain" description="Peptidase S8/S53" evidence="4">
    <location>
        <begin position="42"/>
        <end position="236"/>
    </location>
</feature>
<evidence type="ECO:0000256" key="3">
    <source>
        <dbReference type="PROSITE-ProRule" id="PRU01240"/>
    </source>
</evidence>
<dbReference type="InterPro" id="IPR036852">
    <property type="entry name" value="Peptidase_S8/S53_dom_sf"/>
</dbReference>
<comment type="caution">
    <text evidence="5">The sequence shown here is derived from an EMBL/GenBank/DDBJ whole genome shotgun (WGS) entry which is preliminary data.</text>
</comment>
<keyword evidence="6" id="KW-1185">Reference proteome</keyword>
<dbReference type="Gene3D" id="3.40.50.200">
    <property type="entry name" value="Peptidase S8/S53 domain"/>
    <property type="match status" value="1"/>
</dbReference>
<protein>
    <submittedName>
        <fullName evidence="5">Subtilisin-like protein protease SBT1.6</fullName>
    </submittedName>
</protein>
<dbReference type="Pfam" id="PF00082">
    <property type="entry name" value="Peptidase_S8"/>
    <property type="match status" value="1"/>
</dbReference>
<accession>A0A443NKU0</accession>
<sequence>MVNILYWRASCNGSYHCTMANMITIIIIPPSSNNFSITMGSINLSMATCDELDAKYDISIASLNAELKGISVVCCAGNEDKDKFHRHIMNLAPWVITVAAGTKLSSSSTNNRSLVDVNQPHGGSLRPGHGFKGLHMDPKIPSSPTAAAESKVKSPRVPPKVAWFSLRGPNRHFQAVLKPDIAAPGVKIPAAELSQYNLTTGTSTSTAYISGLVAIIKSQHPYWPPSAIKSAITATGHNYSIVHLSMNLWS</sequence>
<evidence type="ECO:0000313" key="5">
    <source>
        <dbReference type="EMBL" id="RWR79140.1"/>
    </source>
</evidence>
<evidence type="ECO:0000256" key="1">
    <source>
        <dbReference type="ARBA" id="ARBA00011073"/>
    </source>
</evidence>
<dbReference type="AlphaFoldDB" id="A0A443NKU0"/>
<dbReference type="GO" id="GO:0004252">
    <property type="term" value="F:serine-type endopeptidase activity"/>
    <property type="evidence" value="ECO:0007669"/>
    <property type="project" value="InterPro"/>
</dbReference>
<reference evidence="5 6" key="1">
    <citation type="journal article" date="2019" name="Nat. Plants">
        <title>Stout camphor tree genome fills gaps in understanding of flowering plant genome evolution.</title>
        <authorList>
            <person name="Chaw S.M."/>
            <person name="Liu Y.C."/>
            <person name="Wu Y.W."/>
            <person name="Wang H.Y."/>
            <person name="Lin C.I."/>
            <person name="Wu C.S."/>
            <person name="Ke H.M."/>
            <person name="Chang L.Y."/>
            <person name="Hsu C.Y."/>
            <person name="Yang H.T."/>
            <person name="Sudianto E."/>
            <person name="Hsu M.H."/>
            <person name="Wu K.P."/>
            <person name="Wang L.N."/>
            <person name="Leebens-Mack J.H."/>
            <person name="Tsai I.J."/>
        </authorList>
    </citation>
    <scope>NUCLEOTIDE SEQUENCE [LARGE SCALE GENOMIC DNA]</scope>
    <source>
        <strain evidence="6">cv. Chaw 1501</strain>
        <tissue evidence="5">Young leaves</tissue>
    </source>
</reference>
<keyword evidence="5" id="KW-0378">Hydrolase</keyword>
<name>A0A443NKU0_9MAGN</name>
<comment type="similarity">
    <text evidence="1 3">Belongs to the peptidase S8 family.</text>
</comment>
<keyword evidence="5" id="KW-0645">Protease</keyword>
<proteinExistence type="inferred from homology"/>
<dbReference type="PROSITE" id="PS51892">
    <property type="entry name" value="SUBTILASE"/>
    <property type="match status" value="1"/>
</dbReference>
<organism evidence="5 6">
    <name type="scientific">Cinnamomum micranthum f. kanehirae</name>
    <dbReference type="NCBI Taxonomy" id="337451"/>
    <lineage>
        <taxon>Eukaryota</taxon>
        <taxon>Viridiplantae</taxon>
        <taxon>Streptophyta</taxon>
        <taxon>Embryophyta</taxon>
        <taxon>Tracheophyta</taxon>
        <taxon>Spermatophyta</taxon>
        <taxon>Magnoliopsida</taxon>
        <taxon>Magnoliidae</taxon>
        <taxon>Laurales</taxon>
        <taxon>Lauraceae</taxon>
        <taxon>Cinnamomum</taxon>
    </lineage>
</organism>
<dbReference type="OrthoDB" id="913787at2759"/>
<dbReference type="InterPro" id="IPR045051">
    <property type="entry name" value="SBT"/>
</dbReference>
<dbReference type="STRING" id="337451.A0A443NKU0"/>
<evidence type="ECO:0000259" key="4">
    <source>
        <dbReference type="Pfam" id="PF00082"/>
    </source>
</evidence>
<dbReference type="PANTHER" id="PTHR10795">
    <property type="entry name" value="PROPROTEIN CONVERTASE SUBTILISIN/KEXIN"/>
    <property type="match status" value="1"/>
</dbReference>
<dbReference type="EMBL" id="QPKB01000003">
    <property type="protein sequence ID" value="RWR79140.1"/>
    <property type="molecule type" value="Genomic_DNA"/>
</dbReference>
<dbReference type="Proteomes" id="UP000283530">
    <property type="component" value="Unassembled WGS sequence"/>
</dbReference>